<protein>
    <submittedName>
        <fullName evidence="1">Uncharacterized protein</fullName>
    </submittedName>
</protein>
<comment type="caution">
    <text evidence="1">The sequence shown here is derived from an EMBL/GenBank/DDBJ whole genome shotgun (WGS) entry which is preliminary data.</text>
</comment>
<sequence>MTNDRAAEPPRKIPEFHAVHRDLDTGLWSAIHTRSRRAVEATTFDGLEQRACAVRIAESWRDPAQQPALRDLTDPDQVRANLRETAERARQVLHLISRRWREEQARPAE</sequence>
<dbReference type="RefSeq" id="WP_204016091.1">
    <property type="nucleotide sequence ID" value="NZ_BOOG01000021.1"/>
</dbReference>
<dbReference type="Proteomes" id="UP000610966">
    <property type="component" value="Unassembled WGS sequence"/>
</dbReference>
<dbReference type="AlphaFoldDB" id="A0A8J3R770"/>
<gene>
    <name evidence="1" type="ORF">Mth01_26250</name>
</gene>
<evidence type="ECO:0000313" key="1">
    <source>
        <dbReference type="EMBL" id="GIH70372.1"/>
    </source>
</evidence>
<proteinExistence type="predicted"/>
<keyword evidence="2" id="KW-1185">Reference proteome</keyword>
<reference evidence="1" key="1">
    <citation type="submission" date="2021-01" db="EMBL/GenBank/DDBJ databases">
        <title>Whole genome shotgun sequence of Sphaerimonospora thailandensis NBRC 107569.</title>
        <authorList>
            <person name="Komaki H."/>
            <person name="Tamura T."/>
        </authorList>
    </citation>
    <scope>NUCLEOTIDE SEQUENCE</scope>
    <source>
        <strain evidence="1">NBRC 107569</strain>
    </source>
</reference>
<dbReference type="EMBL" id="BOOG01000021">
    <property type="protein sequence ID" value="GIH70372.1"/>
    <property type="molecule type" value="Genomic_DNA"/>
</dbReference>
<evidence type="ECO:0000313" key="2">
    <source>
        <dbReference type="Proteomes" id="UP000610966"/>
    </source>
</evidence>
<accession>A0A8J3R770</accession>
<organism evidence="1 2">
    <name type="scientific">Sphaerimonospora thailandensis</name>
    <dbReference type="NCBI Taxonomy" id="795644"/>
    <lineage>
        <taxon>Bacteria</taxon>
        <taxon>Bacillati</taxon>
        <taxon>Actinomycetota</taxon>
        <taxon>Actinomycetes</taxon>
        <taxon>Streptosporangiales</taxon>
        <taxon>Streptosporangiaceae</taxon>
        <taxon>Sphaerimonospora</taxon>
    </lineage>
</organism>
<name>A0A8J3R770_9ACTN</name>